<feature type="transmembrane region" description="Helical" evidence="7">
    <location>
        <begin position="173"/>
        <end position="190"/>
    </location>
</feature>
<dbReference type="EMBL" id="CAJOBC010103863">
    <property type="protein sequence ID" value="CAF4488525.1"/>
    <property type="molecule type" value="Genomic_DNA"/>
</dbReference>
<dbReference type="InterPro" id="IPR000425">
    <property type="entry name" value="MIP"/>
</dbReference>
<comment type="subcellular location">
    <subcellularLocation>
        <location evidence="1">Membrane</location>
        <topology evidence="1">Multi-pass membrane protein</topology>
    </subcellularLocation>
</comment>
<feature type="transmembrane region" description="Helical" evidence="7">
    <location>
        <begin position="218"/>
        <end position="242"/>
    </location>
</feature>
<evidence type="ECO:0000313" key="10">
    <source>
        <dbReference type="Proteomes" id="UP000663829"/>
    </source>
</evidence>
<dbReference type="InterPro" id="IPR023271">
    <property type="entry name" value="Aquaporin-like"/>
</dbReference>
<dbReference type="AlphaFoldDB" id="A0A816BDI1"/>
<dbReference type="Gene3D" id="1.20.1080.10">
    <property type="entry name" value="Glycerol uptake facilitator protein"/>
    <property type="match status" value="2"/>
</dbReference>
<evidence type="ECO:0000256" key="2">
    <source>
        <dbReference type="ARBA" id="ARBA00022448"/>
    </source>
</evidence>
<dbReference type="PANTHER" id="PTHR45724">
    <property type="entry name" value="AQUAPORIN NIP2-1"/>
    <property type="match status" value="1"/>
</dbReference>
<feature type="transmembrane region" description="Helical" evidence="7">
    <location>
        <begin position="145"/>
        <end position="161"/>
    </location>
</feature>
<dbReference type="Proteomes" id="UP000663829">
    <property type="component" value="Unassembled WGS sequence"/>
</dbReference>
<evidence type="ECO:0000256" key="1">
    <source>
        <dbReference type="ARBA" id="ARBA00004141"/>
    </source>
</evidence>
<reference evidence="8" key="1">
    <citation type="submission" date="2021-02" db="EMBL/GenBank/DDBJ databases">
        <authorList>
            <person name="Nowell W R."/>
        </authorList>
    </citation>
    <scope>NUCLEOTIDE SEQUENCE</scope>
</reference>
<protein>
    <recommendedName>
        <fullName evidence="11">Aquaporin</fullName>
    </recommendedName>
</protein>
<evidence type="ECO:0000256" key="5">
    <source>
        <dbReference type="ARBA" id="ARBA00023136"/>
    </source>
</evidence>
<dbReference type="PRINTS" id="PR00783">
    <property type="entry name" value="MINTRINSICP"/>
</dbReference>
<proteinExistence type="inferred from homology"/>
<evidence type="ECO:0000256" key="4">
    <source>
        <dbReference type="ARBA" id="ARBA00022989"/>
    </source>
</evidence>
<name>A0A816BDI1_9BILA</name>
<keyword evidence="2 6" id="KW-0813">Transport</keyword>
<evidence type="ECO:0000256" key="7">
    <source>
        <dbReference type="SAM" id="Phobius"/>
    </source>
</evidence>
<dbReference type="Pfam" id="PF00230">
    <property type="entry name" value="MIP"/>
    <property type="match status" value="2"/>
</dbReference>
<keyword evidence="5 7" id="KW-0472">Membrane</keyword>
<organism evidence="8 10">
    <name type="scientific">Didymodactylos carnosus</name>
    <dbReference type="NCBI Taxonomy" id="1234261"/>
    <lineage>
        <taxon>Eukaryota</taxon>
        <taxon>Metazoa</taxon>
        <taxon>Spiralia</taxon>
        <taxon>Gnathifera</taxon>
        <taxon>Rotifera</taxon>
        <taxon>Eurotatoria</taxon>
        <taxon>Bdelloidea</taxon>
        <taxon>Philodinida</taxon>
        <taxon>Philodinidae</taxon>
        <taxon>Didymodactylos</taxon>
    </lineage>
</organism>
<evidence type="ECO:0000313" key="8">
    <source>
        <dbReference type="EMBL" id="CAF1607704.1"/>
    </source>
</evidence>
<keyword evidence="4 7" id="KW-1133">Transmembrane helix</keyword>
<accession>A0A816BDI1</accession>
<dbReference type="GO" id="GO:0016020">
    <property type="term" value="C:membrane"/>
    <property type="evidence" value="ECO:0007669"/>
    <property type="project" value="UniProtKB-SubCell"/>
</dbReference>
<evidence type="ECO:0000256" key="3">
    <source>
        <dbReference type="ARBA" id="ARBA00022692"/>
    </source>
</evidence>
<keyword evidence="10" id="KW-1185">Reference proteome</keyword>
<dbReference type="InterPro" id="IPR034294">
    <property type="entry name" value="Aquaporin_transptr"/>
</dbReference>
<evidence type="ECO:0008006" key="11">
    <source>
        <dbReference type="Google" id="ProtNLM"/>
    </source>
</evidence>
<dbReference type="Proteomes" id="UP000681722">
    <property type="component" value="Unassembled WGS sequence"/>
</dbReference>
<sequence>MPSSSKKQEMWQYLVVPPLIEQTQRREHEEKYKSEFRINYSKARTQFVRRLLAEFLGTLILVVAFGALSIQARQQRITVESTAVSGGFIVLALVHSLGPTSGAHFNPVVTVAFALRLVFPSLFQTNEVHLATNAVDTEQVSIFDGLKWEIFLTFILVFVILQTATKAHIIGQQAALAVTGAIVFICLIGSKTSSTSLNPFRTLAPAIINSSSDQNKSLWIFLIGPSIGSILAVIFVGLLQGFRPETTSEMKLAQGTENNITTTATEHELLQ</sequence>
<evidence type="ECO:0000256" key="6">
    <source>
        <dbReference type="RuleBase" id="RU000477"/>
    </source>
</evidence>
<keyword evidence="3 6" id="KW-0812">Transmembrane</keyword>
<comment type="similarity">
    <text evidence="6">Belongs to the MIP/aquaporin (TC 1.A.8) family.</text>
</comment>
<feature type="transmembrane region" description="Helical" evidence="7">
    <location>
        <begin position="51"/>
        <end position="71"/>
    </location>
</feature>
<dbReference type="SUPFAM" id="SSF81338">
    <property type="entry name" value="Aquaporin-like"/>
    <property type="match status" value="1"/>
</dbReference>
<dbReference type="OrthoDB" id="3222at2759"/>
<comment type="caution">
    <text evidence="8">The sequence shown here is derived from an EMBL/GenBank/DDBJ whole genome shotgun (WGS) entry which is preliminary data.</text>
</comment>
<dbReference type="EMBL" id="CAJNOQ010037237">
    <property type="protein sequence ID" value="CAF1607704.1"/>
    <property type="molecule type" value="Genomic_DNA"/>
</dbReference>
<dbReference type="GO" id="GO:0015267">
    <property type="term" value="F:channel activity"/>
    <property type="evidence" value="ECO:0007669"/>
    <property type="project" value="InterPro"/>
</dbReference>
<gene>
    <name evidence="8" type="ORF">GPM918_LOCUS42863</name>
    <name evidence="9" type="ORF">SRO942_LOCUS44206</name>
</gene>
<dbReference type="PANTHER" id="PTHR45724:SF13">
    <property type="entry name" value="AQUAPORIN NIP1-1-RELATED"/>
    <property type="match status" value="1"/>
</dbReference>
<feature type="transmembrane region" description="Helical" evidence="7">
    <location>
        <begin position="77"/>
        <end position="98"/>
    </location>
</feature>
<evidence type="ECO:0000313" key="9">
    <source>
        <dbReference type="EMBL" id="CAF4488525.1"/>
    </source>
</evidence>